<evidence type="ECO:0000256" key="2">
    <source>
        <dbReference type="ARBA" id="ARBA00022884"/>
    </source>
</evidence>
<keyword evidence="3" id="KW-0961">Cell wall biogenesis/degradation</keyword>
<dbReference type="STRING" id="1266370.NITGR_380022"/>
<dbReference type="EMBL" id="CAQJ01000042">
    <property type="protein sequence ID" value="CCQ90781.1"/>
    <property type="molecule type" value="Genomic_DNA"/>
</dbReference>
<dbReference type="SUPFAM" id="SSF54814">
    <property type="entry name" value="Prokaryotic type KH domain (KH-domain type II)"/>
    <property type="match status" value="1"/>
</dbReference>
<comment type="subunit">
    <text evidence="3">Forms a complex with KhpB.</text>
</comment>
<dbReference type="AlphaFoldDB" id="M1ZC03"/>
<dbReference type="Proteomes" id="UP000011704">
    <property type="component" value="Unassembled WGS sequence"/>
</dbReference>
<reference evidence="4 5" key="1">
    <citation type="journal article" date="2013" name="Front. Microbiol.">
        <title>The genome of Nitrospina gracilis illuminates the metabolism and evolution of the major marine nitrite oxidizer.</title>
        <authorList>
            <person name="Luecker S."/>
            <person name="Nowka B."/>
            <person name="Rattei T."/>
            <person name="Spieck E."/>
            <person name="and Daims H."/>
        </authorList>
    </citation>
    <scope>NUCLEOTIDE SEQUENCE [LARGE SCALE GENOMIC DNA]</scope>
    <source>
        <strain evidence="4 5">3/211</strain>
    </source>
</reference>
<keyword evidence="5" id="KW-1185">Reference proteome</keyword>
<keyword evidence="3" id="KW-0133">Cell shape</keyword>
<dbReference type="GO" id="GO:0008360">
    <property type="term" value="P:regulation of cell shape"/>
    <property type="evidence" value="ECO:0007669"/>
    <property type="project" value="UniProtKB-KW"/>
</dbReference>
<name>M1ZC03_NITG3</name>
<dbReference type="CDD" id="cd22533">
    <property type="entry name" value="KH-II_YlqC-like"/>
    <property type="match status" value="1"/>
</dbReference>
<proteinExistence type="inferred from homology"/>
<keyword evidence="3" id="KW-0143">Chaperone</keyword>
<gene>
    <name evidence="3" type="primary">khpA</name>
    <name evidence="4" type="ORF">NITGR_380022</name>
</gene>
<dbReference type="GO" id="GO:0009252">
    <property type="term" value="P:peptidoglycan biosynthetic process"/>
    <property type="evidence" value="ECO:0007669"/>
    <property type="project" value="UniProtKB-UniRule"/>
</dbReference>
<sequence length="94" mass="10382">MNLIQRDLSTVGFVEGSGMKDLIEIIAKALVDHPEEVNIREVEGEKTTVLELRVAKDDLGKVIGKQGKTARAMRTILNANATKLKKRAVLEIIE</sequence>
<dbReference type="InterPro" id="IPR009019">
    <property type="entry name" value="KH_sf_prok-type"/>
</dbReference>
<dbReference type="GO" id="GO:0003723">
    <property type="term" value="F:RNA binding"/>
    <property type="evidence" value="ECO:0007669"/>
    <property type="project" value="UniProtKB-UniRule"/>
</dbReference>
<keyword evidence="1 3" id="KW-0963">Cytoplasm</keyword>
<comment type="subcellular location">
    <subcellularLocation>
        <location evidence="3">Cytoplasm</location>
    </subcellularLocation>
</comment>
<dbReference type="Pfam" id="PF13083">
    <property type="entry name" value="KH_KhpA-B"/>
    <property type="match status" value="1"/>
</dbReference>
<dbReference type="InterPro" id="IPR020627">
    <property type="entry name" value="KhpA"/>
</dbReference>
<keyword evidence="2 3" id="KW-0694">RNA-binding</keyword>
<dbReference type="PROSITE" id="PS50084">
    <property type="entry name" value="KH_TYPE_1"/>
    <property type="match status" value="1"/>
</dbReference>
<dbReference type="GO" id="GO:0071555">
    <property type="term" value="P:cell wall organization"/>
    <property type="evidence" value="ECO:0007669"/>
    <property type="project" value="UniProtKB-KW"/>
</dbReference>
<dbReference type="PANTHER" id="PTHR34654">
    <property type="entry name" value="UPF0109 PROTEIN SCO5592"/>
    <property type="match status" value="1"/>
</dbReference>
<dbReference type="PANTHER" id="PTHR34654:SF1">
    <property type="entry name" value="RNA-BINDING PROTEIN KHPA"/>
    <property type="match status" value="1"/>
</dbReference>
<dbReference type="Gene3D" id="3.30.300.20">
    <property type="match status" value="1"/>
</dbReference>
<organism evidence="4 5">
    <name type="scientific">Nitrospina gracilis (strain 3/211)</name>
    <dbReference type="NCBI Taxonomy" id="1266370"/>
    <lineage>
        <taxon>Bacteria</taxon>
        <taxon>Pseudomonadati</taxon>
        <taxon>Nitrospinota/Tectimicrobiota group</taxon>
        <taxon>Nitrospinota</taxon>
        <taxon>Nitrospinia</taxon>
        <taxon>Nitrospinales</taxon>
        <taxon>Nitrospinaceae</taxon>
        <taxon>Nitrospina</taxon>
    </lineage>
</organism>
<accession>M1ZC03</accession>
<dbReference type="NCBIfam" id="NF001748">
    <property type="entry name" value="PRK00468.1"/>
    <property type="match status" value="1"/>
</dbReference>
<protein>
    <recommendedName>
        <fullName evidence="3">RNA-binding protein KhpA</fullName>
    </recommendedName>
    <alternativeName>
        <fullName evidence="3">KH-domain protein A</fullName>
    </alternativeName>
</protein>
<evidence type="ECO:0000313" key="4">
    <source>
        <dbReference type="EMBL" id="CCQ90781.1"/>
    </source>
</evidence>
<dbReference type="HOGENOM" id="CLU_132074_1_1_0"/>
<comment type="similarity">
    <text evidence="3">Belongs to the KhpA RNA-binding protein family.</text>
</comment>
<evidence type="ECO:0000313" key="5">
    <source>
        <dbReference type="Proteomes" id="UP000011704"/>
    </source>
</evidence>
<dbReference type="InterPro" id="IPR015946">
    <property type="entry name" value="KH_dom-like_a/b"/>
</dbReference>
<evidence type="ECO:0000256" key="1">
    <source>
        <dbReference type="ARBA" id="ARBA00022490"/>
    </source>
</evidence>
<evidence type="ECO:0000256" key="3">
    <source>
        <dbReference type="HAMAP-Rule" id="MF_00088"/>
    </source>
</evidence>
<dbReference type="GO" id="GO:0005737">
    <property type="term" value="C:cytoplasm"/>
    <property type="evidence" value="ECO:0007669"/>
    <property type="project" value="UniProtKB-SubCell"/>
</dbReference>
<dbReference type="InParanoid" id="M1ZC03"/>
<dbReference type="HAMAP" id="MF_00088">
    <property type="entry name" value="KhpA"/>
    <property type="match status" value="1"/>
</dbReference>
<comment type="function">
    <text evidence="3">A probable RNA chaperone. Forms a complex with KhpB which binds to cellular RNA and controls its expression. Plays a role in peptidoglycan (PG) homeostasis and cell length regulation.</text>
</comment>
<comment type="caution">
    <text evidence="4">The sequence shown here is derived from an EMBL/GenBank/DDBJ whole genome shotgun (WGS) entry which is preliminary data.</text>
</comment>